<dbReference type="HOGENOM" id="CLU_046559_0_0_1"/>
<dbReference type="eggNOG" id="KOG0817">
    <property type="taxonomic scope" value="Eukaryota"/>
</dbReference>
<dbReference type="EMBL" id="AACS02000005">
    <property type="protein sequence ID" value="EAU84611.2"/>
    <property type="molecule type" value="Genomic_DNA"/>
</dbReference>
<dbReference type="Proteomes" id="UP000001861">
    <property type="component" value="Unassembled WGS sequence"/>
</dbReference>
<feature type="region of interest" description="Disordered" evidence="3">
    <location>
        <begin position="108"/>
        <end position="288"/>
    </location>
</feature>
<evidence type="ECO:0000256" key="3">
    <source>
        <dbReference type="SAM" id="MobiDB-lite"/>
    </source>
</evidence>
<evidence type="ECO:0000256" key="1">
    <source>
        <dbReference type="ARBA" id="ARBA00023121"/>
    </source>
</evidence>
<feature type="transmembrane region" description="Helical" evidence="4">
    <location>
        <begin position="391"/>
        <end position="413"/>
    </location>
</feature>
<dbReference type="STRING" id="240176.A8NWV4"/>
<dbReference type="Pfam" id="PF00887">
    <property type="entry name" value="ACBP"/>
    <property type="match status" value="1"/>
</dbReference>
<dbReference type="GeneID" id="6013549"/>
<dbReference type="InterPro" id="IPR035984">
    <property type="entry name" value="Acyl-CoA-binding_sf"/>
</dbReference>
<feature type="compositionally biased region" description="Acidic residues" evidence="3">
    <location>
        <begin position="159"/>
        <end position="175"/>
    </location>
</feature>
<keyword evidence="4" id="KW-0472">Membrane</keyword>
<dbReference type="InterPro" id="IPR014352">
    <property type="entry name" value="FERM/acyl-CoA-bd_prot_sf"/>
</dbReference>
<organism evidence="6 7">
    <name type="scientific">Coprinopsis cinerea (strain Okayama-7 / 130 / ATCC MYA-4618 / FGSC 9003)</name>
    <name type="common">Inky cap fungus</name>
    <name type="synonym">Hormographiella aspergillata</name>
    <dbReference type="NCBI Taxonomy" id="240176"/>
    <lineage>
        <taxon>Eukaryota</taxon>
        <taxon>Fungi</taxon>
        <taxon>Dikarya</taxon>
        <taxon>Basidiomycota</taxon>
        <taxon>Agaricomycotina</taxon>
        <taxon>Agaricomycetes</taxon>
        <taxon>Agaricomycetidae</taxon>
        <taxon>Agaricales</taxon>
        <taxon>Agaricineae</taxon>
        <taxon>Psathyrellaceae</taxon>
        <taxon>Coprinopsis</taxon>
    </lineage>
</organism>
<keyword evidence="2" id="KW-0175">Coiled coil</keyword>
<dbReference type="AlphaFoldDB" id="A8NWV4"/>
<dbReference type="InParanoid" id="A8NWV4"/>
<feature type="compositionally biased region" description="Polar residues" evidence="3">
    <location>
        <begin position="115"/>
        <end position="135"/>
    </location>
</feature>
<dbReference type="VEuPathDB" id="FungiDB:CC1G_00130"/>
<evidence type="ECO:0000256" key="4">
    <source>
        <dbReference type="SAM" id="Phobius"/>
    </source>
</evidence>
<name>A8NWV4_COPC7</name>
<feature type="coiled-coil region" evidence="2">
    <location>
        <begin position="289"/>
        <end position="316"/>
    </location>
</feature>
<dbReference type="PROSITE" id="PS51228">
    <property type="entry name" value="ACB_2"/>
    <property type="match status" value="1"/>
</dbReference>
<evidence type="ECO:0000259" key="5">
    <source>
        <dbReference type="PROSITE" id="PS51228"/>
    </source>
</evidence>
<reference evidence="6 7" key="1">
    <citation type="journal article" date="2010" name="Proc. Natl. Acad. Sci. U.S.A.">
        <title>Insights into evolution of multicellular fungi from the assembled chromosomes of the mushroom Coprinopsis cinerea (Coprinus cinereus).</title>
        <authorList>
            <person name="Stajich J.E."/>
            <person name="Wilke S.K."/>
            <person name="Ahren D."/>
            <person name="Au C.H."/>
            <person name="Birren B.W."/>
            <person name="Borodovsky M."/>
            <person name="Burns C."/>
            <person name="Canback B."/>
            <person name="Casselton L.A."/>
            <person name="Cheng C.K."/>
            <person name="Deng J."/>
            <person name="Dietrich F.S."/>
            <person name="Fargo D.C."/>
            <person name="Farman M.L."/>
            <person name="Gathman A.C."/>
            <person name="Goldberg J."/>
            <person name="Guigo R."/>
            <person name="Hoegger P.J."/>
            <person name="Hooker J.B."/>
            <person name="Huggins A."/>
            <person name="James T.Y."/>
            <person name="Kamada T."/>
            <person name="Kilaru S."/>
            <person name="Kodira C."/>
            <person name="Kues U."/>
            <person name="Kupfer D."/>
            <person name="Kwan H.S."/>
            <person name="Lomsadze A."/>
            <person name="Li W."/>
            <person name="Lilly W.W."/>
            <person name="Ma L.J."/>
            <person name="Mackey A.J."/>
            <person name="Manning G."/>
            <person name="Martin F."/>
            <person name="Muraguchi H."/>
            <person name="Natvig D.O."/>
            <person name="Palmerini H."/>
            <person name="Ramesh M.A."/>
            <person name="Rehmeyer C.J."/>
            <person name="Roe B.A."/>
            <person name="Shenoy N."/>
            <person name="Stanke M."/>
            <person name="Ter-Hovhannisyan V."/>
            <person name="Tunlid A."/>
            <person name="Velagapudi R."/>
            <person name="Vision T.J."/>
            <person name="Zeng Q."/>
            <person name="Zolan M.E."/>
            <person name="Pukkila P.J."/>
        </authorList>
    </citation>
    <scope>NUCLEOTIDE SEQUENCE [LARGE SCALE GENOMIC DNA]</scope>
    <source>
        <strain evidence="7">Okayama-7 / 130 / ATCC MYA-4618 / FGSC 9003</strain>
    </source>
</reference>
<evidence type="ECO:0000313" key="6">
    <source>
        <dbReference type="EMBL" id="EAU84611.2"/>
    </source>
</evidence>
<keyword evidence="4" id="KW-1133">Transmembrane helix</keyword>
<dbReference type="GO" id="GO:0000062">
    <property type="term" value="F:fatty-acyl-CoA binding"/>
    <property type="evidence" value="ECO:0007669"/>
    <property type="project" value="InterPro"/>
</dbReference>
<keyword evidence="7" id="KW-1185">Reference proteome</keyword>
<keyword evidence="4" id="KW-0812">Transmembrane</keyword>
<dbReference type="Gene3D" id="1.20.80.10">
    <property type="match status" value="1"/>
</dbReference>
<protein>
    <recommendedName>
        <fullName evidence="5">ACB domain-containing protein</fullName>
    </recommendedName>
</protein>
<accession>A8NWV4</accession>
<dbReference type="PANTHER" id="PTHR23310:SF133">
    <property type="entry name" value="COA BINDING PROTEIN, PUTATIVE (AFU_ORTHOLOGUE AFUA_1G12300)-RELATED"/>
    <property type="match status" value="1"/>
</dbReference>
<dbReference type="KEGG" id="cci:CC1G_00130"/>
<evidence type="ECO:0000313" key="7">
    <source>
        <dbReference type="Proteomes" id="UP000001861"/>
    </source>
</evidence>
<keyword evidence="1" id="KW-0446">Lipid-binding</keyword>
<gene>
    <name evidence="6" type="ORF">CC1G_00130</name>
</gene>
<comment type="caution">
    <text evidence="6">The sequence shown here is derived from an EMBL/GenBank/DDBJ whole genome shotgun (WGS) entry which is preliminary data.</text>
</comment>
<dbReference type="PANTHER" id="PTHR23310">
    <property type="entry name" value="ACYL-COA-BINDING PROTEIN, ACBP"/>
    <property type="match status" value="1"/>
</dbReference>
<proteinExistence type="predicted"/>
<dbReference type="OrthoDB" id="346910at2759"/>
<dbReference type="OMA" id="PAMWDML"/>
<dbReference type="SUPFAM" id="SSF47027">
    <property type="entry name" value="Acyl-CoA binding protein"/>
    <property type="match status" value="1"/>
</dbReference>
<dbReference type="GO" id="GO:0006631">
    <property type="term" value="P:fatty acid metabolic process"/>
    <property type="evidence" value="ECO:0007669"/>
    <property type="project" value="TreeGrafter"/>
</dbReference>
<evidence type="ECO:0000256" key="2">
    <source>
        <dbReference type="SAM" id="Coils"/>
    </source>
</evidence>
<feature type="domain" description="ACB" evidence="5">
    <location>
        <begin position="7"/>
        <end position="94"/>
    </location>
</feature>
<dbReference type="InterPro" id="IPR000582">
    <property type="entry name" value="Acyl-CoA-binding_protein"/>
</dbReference>
<dbReference type="PRINTS" id="PR00689">
    <property type="entry name" value="ACOABINDINGP"/>
</dbReference>
<sequence length="448" mass="50065">MATHELIDAQFDRAVQIVQSLPKTGPIQTDYEEKLQILYKQATVGNVQPPRPGIFDMLGRAKWDAWAKHKDLDSYEAKWLYVEALLKVLRRYSDRTIARDLVQELESYGGDPSNLVLSHTFSKSPGSETSGTTDSEVGDMHTGQPQIHWRLGQPHASQDEEEETGSEEDETDDEARDLPPSRTPIHYDHNRPQSSHSVHRYRTPAGSLLMGTPPAEHQRVPHAQPLPGFETTSAFATPPPPTHAPFPHPQPPSHGSYPETIREREPLHSPQTTYPYRPGQYGPSRPASRPTLERAIENVQAHLAALNERVENVETRLISRSHPSISPKGGNSPRWFGGAGSPAGGRGPHWDIEELGLWSSVLVPLSRGLERVREWAVFFARDENRSPAMIIVRRLCLDVSFLVVVVAIIGSLWRRSGVRRREIRAALGVLWRALIGSKPPRAMAEKGI</sequence>
<feature type="compositionally biased region" description="Pro residues" evidence="3">
    <location>
        <begin position="237"/>
        <end position="252"/>
    </location>
</feature>
<dbReference type="RefSeq" id="XP_001836994.2">
    <property type="nucleotide sequence ID" value="XM_001836942.2"/>
</dbReference>